<keyword evidence="1" id="KW-0067">ATP-binding</keyword>
<dbReference type="InterPro" id="IPR000719">
    <property type="entry name" value="Prot_kinase_dom"/>
</dbReference>
<dbReference type="Gene3D" id="1.10.510.10">
    <property type="entry name" value="Transferase(Phosphotransferase) domain 1"/>
    <property type="match status" value="2"/>
</dbReference>
<dbReference type="GO" id="GO:0004672">
    <property type="term" value="F:protein kinase activity"/>
    <property type="evidence" value="ECO:0007669"/>
    <property type="project" value="InterPro"/>
</dbReference>
<evidence type="ECO:0000313" key="3">
    <source>
        <dbReference type="EMBL" id="KAK2163447.1"/>
    </source>
</evidence>
<name>A0AAD9NAU1_9ANNE</name>
<dbReference type="Proteomes" id="UP001208570">
    <property type="component" value="Unassembled WGS sequence"/>
</dbReference>
<dbReference type="AlphaFoldDB" id="A0AAD9NAU1"/>
<feature type="binding site" evidence="1">
    <location>
        <position position="46"/>
    </location>
    <ligand>
        <name>ATP</name>
        <dbReference type="ChEBI" id="CHEBI:30616"/>
    </ligand>
</feature>
<protein>
    <recommendedName>
        <fullName evidence="2">Protein kinase domain-containing protein</fullName>
    </recommendedName>
</protein>
<feature type="domain" description="Protein kinase" evidence="2">
    <location>
        <begin position="17"/>
        <end position="215"/>
    </location>
</feature>
<gene>
    <name evidence="3" type="ORF">LSH36_79g05005</name>
</gene>
<sequence>MWWVKESIRDRQFTEFYDIGKELGSGATSQVFKCQHKGTGKEWAVKMIEKTGNLKKAVNTEIGILLKISHPNIIRLKEVYETPTSMQLVLELVTGGELFDRIVTQGYYSEKDAAKCVNEMLQALKYLHEHDIIHRDLKDLIQKLLVLDPERRLTAVQALHHPWVRGDAVKGVHMENTQTALKQLNTKRKMRMAMNVMNIVRALTISADTEETKKE</sequence>
<dbReference type="InterPro" id="IPR011009">
    <property type="entry name" value="Kinase-like_dom_sf"/>
</dbReference>
<organism evidence="3 4">
    <name type="scientific">Paralvinella palmiformis</name>
    <dbReference type="NCBI Taxonomy" id="53620"/>
    <lineage>
        <taxon>Eukaryota</taxon>
        <taxon>Metazoa</taxon>
        <taxon>Spiralia</taxon>
        <taxon>Lophotrochozoa</taxon>
        <taxon>Annelida</taxon>
        <taxon>Polychaeta</taxon>
        <taxon>Sedentaria</taxon>
        <taxon>Canalipalpata</taxon>
        <taxon>Terebellida</taxon>
        <taxon>Terebelliformia</taxon>
        <taxon>Alvinellidae</taxon>
        <taxon>Paralvinella</taxon>
    </lineage>
</organism>
<comment type="caution">
    <text evidence="3">The sequence shown here is derived from an EMBL/GenBank/DDBJ whole genome shotgun (WGS) entry which is preliminary data.</text>
</comment>
<dbReference type="Pfam" id="PF00069">
    <property type="entry name" value="Pkinase"/>
    <property type="match status" value="1"/>
</dbReference>
<dbReference type="Gene3D" id="3.30.200.20">
    <property type="entry name" value="Phosphorylase Kinase, domain 1"/>
    <property type="match status" value="1"/>
</dbReference>
<dbReference type="SUPFAM" id="SSF56112">
    <property type="entry name" value="Protein kinase-like (PK-like)"/>
    <property type="match status" value="1"/>
</dbReference>
<evidence type="ECO:0000313" key="4">
    <source>
        <dbReference type="Proteomes" id="UP001208570"/>
    </source>
</evidence>
<keyword evidence="4" id="KW-1185">Reference proteome</keyword>
<accession>A0AAD9NAU1</accession>
<evidence type="ECO:0000259" key="2">
    <source>
        <dbReference type="PROSITE" id="PS50011"/>
    </source>
</evidence>
<dbReference type="PROSITE" id="PS50011">
    <property type="entry name" value="PROTEIN_KINASE_DOM"/>
    <property type="match status" value="1"/>
</dbReference>
<proteinExistence type="predicted"/>
<keyword evidence="1" id="KW-0547">Nucleotide-binding</keyword>
<dbReference type="InterPro" id="IPR017441">
    <property type="entry name" value="Protein_kinase_ATP_BS"/>
</dbReference>
<dbReference type="EMBL" id="JAODUP010000079">
    <property type="protein sequence ID" value="KAK2163447.1"/>
    <property type="molecule type" value="Genomic_DNA"/>
</dbReference>
<dbReference type="GO" id="GO:0005524">
    <property type="term" value="F:ATP binding"/>
    <property type="evidence" value="ECO:0007669"/>
    <property type="project" value="UniProtKB-UniRule"/>
</dbReference>
<evidence type="ECO:0000256" key="1">
    <source>
        <dbReference type="PROSITE-ProRule" id="PRU10141"/>
    </source>
</evidence>
<dbReference type="PANTHER" id="PTHR24347">
    <property type="entry name" value="SERINE/THREONINE-PROTEIN KINASE"/>
    <property type="match status" value="1"/>
</dbReference>
<dbReference type="PROSITE" id="PS00107">
    <property type="entry name" value="PROTEIN_KINASE_ATP"/>
    <property type="match status" value="1"/>
</dbReference>
<reference evidence="3" key="1">
    <citation type="journal article" date="2023" name="Mol. Biol. Evol.">
        <title>Third-Generation Sequencing Reveals the Adaptive Role of the Epigenome in Three Deep-Sea Polychaetes.</title>
        <authorList>
            <person name="Perez M."/>
            <person name="Aroh O."/>
            <person name="Sun Y."/>
            <person name="Lan Y."/>
            <person name="Juniper S.K."/>
            <person name="Young C.R."/>
            <person name="Angers B."/>
            <person name="Qian P.Y."/>
        </authorList>
    </citation>
    <scope>NUCLEOTIDE SEQUENCE</scope>
    <source>
        <strain evidence="3">P08H-3</strain>
    </source>
</reference>